<dbReference type="InterPro" id="IPR007694">
    <property type="entry name" value="DNA_helicase_DnaB-like_C"/>
</dbReference>
<dbReference type="Pfam" id="PF03796">
    <property type="entry name" value="DnaB_C"/>
    <property type="match status" value="1"/>
</dbReference>
<evidence type="ECO:0000313" key="2">
    <source>
        <dbReference type="EMBL" id="SMC56947.1"/>
    </source>
</evidence>
<dbReference type="GO" id="GO:0006260">
    <property type="term" value="P:DNA replication"/>
    <property type="evidence" value="ECO:0007669"/>
    <property type="project" value="InterPro"/>
</dbReference>
<proteinExistence type="predicted"/>
<reference evidence="2 3" key="1">
    <citation type="submission" date="2017-04" db="EMBL/GenBank/DDBJ databases">
        <authorList>
            <person name="Afonso C.L."/>
            <person name="Miller P.J."/>
            <person name="Scott M.A."/>
            <person name="Spackman E."/>
            <person name="Goraichik I."/>
            <person name="Dimitrov K.M."/>
            <person name="Suarez D.L."/>
            <person name="Swayne D.E."/>
        </authorList>
    </citation>
    <scope>NUCLEOTIDE SEQUENCE [LARGE SCALE GENOMIC DNA]</scope>
    <source>
        <strain evidence="2 3">CGMCC 1.12511</strain>
    </source>
</reference>
<keyword evidence="2" id="KW-0347">Helicase</keyword>
<accession>A0A1W2A8G1</accession>
<name>A0A1W2A8G1_9MICO</name>
<dbReference type="OrthoDB" id="4872045at2"/>
<gene>
    <name evidence="2" type="ORF">SAMN06296429_105150</name>
</gene>
<dbReference type="PRINTS" id="PR01874">
    <property type="entry name" value="DNAREPAIRADA"/>
</dbReference>
<feature type="domain" description="SF4 helicase" evidence="1">
    <location>
        <begin position="22"/>
        <end position="264"/>
    </location>
</feature>
<dbReference type="EMBL" id="FWXN01000005">
    <property type="protein sequence ID" value="SMC56947.1"/>
    <property type="molecule type" value="Genomic_DNA"/>
</dbReference>
<dbReference type="PANTHER" id="PTHR30153:SF2">
    <property type="entry name" value="REPLICATIVE DNA HELICASE"/>
    <property type="match status" value="1"/>
</dbReference>
<dbReference type="GO" id="GO:0003678">
    <property type="term" value="F:DNA helicase activity"/>
    <property type="evidence" value="ECO:0007669"/>
    <property type="project" value="InterPro"/>
</dbReference>
<keyword evidence="2" id="KW-0067">ATP-binding</keyword>
<dbReference type="AlphaFoldDB" id="A0A1W2A8G1"/>
<evidence type="ECO:0000259" key="1">
    <source>
        <dbReference type="PROSITE" id="PS51199"/>
    </source>
</evidence>
<dbReference type="RefSeq" id="WP_084450563.1">
    <property type="nucleotide sequence ID" value="NZ_FWXN01000005.1"/>
</dbReference>
<dbReference type="PANTHER" id="PTHR30153">
    <property type="entry name" value="REPLICATIVE DNA HELICASE DNAB"/>
    <property type="match status" value="1"/>
</dbReference>
<dbReference type="GO" id="GO:0005829">
    <property type="term" value="C:cytosol"/>
    <property type="evidence" value="ECO:0007669"/>
    <property type="project" value="TreeGrafter"/>
</dbReference>
<dbReference type="GO" id="GO:0005524">
    <property type="term" value="F:ATP binding"/>
    <property type="evidence" value="ECO:0007669"/>
    <property type="project" value="InterPro"/>
</dbReference>
<dbReference type="Gene3D" id="3.40.50.300">
    <property type="entry name" value="P-loop containing nucleotide triphosphate hydrolases"/>
    <property type="match status" value="1"/>
</dbReference>
<dbReference type="Proteomes" id="UP000192634">
    <property type="component" value="Unassembled WGS sequence"/>
</dbReference>
<dbReference type="InterPro" id="IPR027417">
    <property type="entry name" value="P-loop_NTPase"/>
</dbReference>
<organism evidence="2 3">
    <name type="scientific">Janibacter indicus</name>
    <dbReference type="NCBI Taxonomy" id="857417"/>
    <lineage>
        <taxon>Bacteria</taxon>
        <taxon>Bacillati</taxon>
        <taxon>Actinomycetota</taxon>
        <taxon>Actinomycetes</taxon>
        <taxon>Micrococcales</taxon>
        <taxon>Intrasporangiaceae</taxon>
        <taxon>Janibacter</taxon>
    </lineage>
</organism>
<keyword evidence="2" id="KW-0547">Nucleotide-binding</keyword>
<dbReference type="SUPFAM" id="SSF52540">
    <property type="entry name" value="P-loop containing nucleoside triphosphate hydrolases"/>
    <property type="match status" value="1"/>
</dbReference>
<dbReference type="PROSITE" id="PS51199">
    <property type="entry name" value="SF4_HELICASE"/>
    <property type="match status" value="1"/>
</dbReference>
<keyword evidence="2" id="KW-0378">Hydrolase</keyword>
<sequence>MHLTGEAIGHVIAHLLGEPDATVDRDRTIPTLLIELDDFLAGGLRTGQTTVIASRPGEGSSTFALGLARAAALHQGISTLLIAPDAPESEVVMRLISAETHIPLQRLRSRTLDEGELRRLRERRRRLESAPVSNFAGSPPAGILLDTVGAMTFEEDLRLVIVDGLTTLGASTRESVARMCARAREDHHALVLVGGVLPRWSGAGTAPGLDDLREHDSLADIVDTVLVLEPHEPPAVAVHVVKHRYGPTGTVRVAHSAHTSLPSV</sequence>
<evidence type="ECO:0000313" key="3">
    <source>
        <dbReference type="Proteomes" id="UP000192634"/>
    </source>
</evidence>
<protein>
    <submittedName>
        <fullName evidence="2">DnaB-like helicase C terminal domain-containing protein</fullName>
    </submittedName>
</protein>